<dbReference type="EMBL" id="CP028941">
    <property type="protein sequence ID" value="QKM61918.1"/>
    <property type="molecule type" value="Genomic_DNA"/>
</dbReference>
<evidence type="ECO:0000256" key="1">
    <source>
        <dbReference type="ARBA" id="ARBA00006464"/>
    </source>
</evidence>
<reference evidence="3 4" key="1">
    <citation type="submission" date="2018-04" db="EMBL/GenBank/DDBJ databases">
        <title>Polynucleobacter sp. LimPoW16 genome.</title>
        <authorList>
            <person name="Hahn M.W."/>
        </authorList>
    </citation>
    <scope>NUCLEOTIDE SEQUENCE [LARGE SCALE GENOMIC DNA]</scope>
    <source>
        <strain evidence="3 4">LimPoW16</strain>
    </source>
</reference>
<sequence>MNLILSFLFLAIFSPLFILLALIIRVTSRGPSLYLSKRVGRCNIIFMMLKFRTMKLGTPALATHLLSDSCQYLTPVGSFLRKSSLDELPQLWSILVGDMSFVGPRPALFNQDDLIALRAEYGVDKLAPGLTGWAQVNGRDELSIPVKVQYDYEYLQKQSFWFDMKILGLTFLKVIRRSGVSH</sequence>
<comment type="similarity">
    <text evidence="1">Belongs to the bacterial sugar transferase family.</text>
</comment>
<evidence type="ECO:0000313" key="4">
    <source>
        <dbReference type="Proteomes" id="UP000500806"/>
    </source>
</evidence>
<dbReference type="GO" id="GO:0016780">
    <property type="term" value="F:phosphotransferase activity, for other substituted phosphate groups"/>
    <property type="evidence" value="ECO:0007669"/>
    <property type="project" value="TreeGrafter"/>
</dbReference>
<dbReference type="InterPro" id="IPR003362">
    <property type="entry name" value="Bact_transf"/>
</dbReference>
<organism evidence="3 4">
    <name type="scientific">Polynucleobacter antarcticus</name>
    <dbReference type="NCBI Taxonomy" id="1743162"/>
    <lineage>
        <taxon>Bacteria</taxon>
        <taxon>Pseudomonadati</taxon>
        <taxon>Pseudomonadota</taxon>
        <taxon>Betaproteobacteria</taxon>
        <taxon>Burkholderiales</taxon>
        <taxon>Burkholderiaceae</taxon>
        <taxon>Polynucleobacter</taxon>
    </lineage>
</organism>
<proteinExistence type="inferred from homology"/>
<protein>
    <recommendedName>
        <fullName evidence="2">Bacterial sugar transferase domain-containing protein</fullName>
    </recommendedName>
</protein>
<dbReference type="Pfam" id="PF02397">
    <property type="entry name" value="Bac_transf"/>
    <property type="match status" value="1"/>
</dbReference>
<dbReference type="PANTHER" id="PTHR30576:SF10">
    <property type="entry name" value="SLL5057 PROTEIN"/>
    <property type="match status" value="1"/>
</dbReference>
<dbReference type="Proteomes" id="UP000500806">
    <property type="component" value="Chromosome"/>
</dbReference>
<gene>
    <name evidence="3" type="ORF">DCO16_01755</name>
</gene>
<feature type="domain" description="Bacterial sugar transferase" evidence="2">
    <location>
        <begin position="2"/>
        <end position="175"/>
    </location>
</feature>
<name>A0A6M9PR00_9BURK</name>
<evidence type="ECO:0000313" key="3">
    <source>
        <dbReference type="EMBL" id="QKM61918.1"/>
    </source>
</evidence>
<dbReference type="PANTHER" id="PTHR30576">
    <property type="entry name" value="COLANIC BIOSYNTHESIS UDP-GLUCOSE LIPID CARRIER TRANSFERASE"/>
    <property type="match status" value="1"/>
</dbReference>
<accession>A0A6M9PR00</accession>
<evidence type="ECO:0000259" key="2">
    <source>
        <dbReference type="Pfam" id="PF02397"/>
    </source>
</evidence>
<keyword evidence="4" id="KW-1185">Reference proteome</keyword>
<dbReference type="KEGG" id="pani:DCO16_01755"/>
<dbReference type="AlphaFoldDB" id="A0A6M9PR00"/>